<dbReference type="RefSeq" id="WP_373957123.1">
    <property type="nucleotide sequence ID" value="NZ_JBHDLN010000034.1"/>
</dbReference>
<proteinExistence type="predicted"/>
<reference evidence="1 2" key="1">
    <citation type="submission" date="2024-09" db="EMBL/GenBank/DDBJ databases">
        <authorList>
            <person name="Makale K.P.P."/>
            <person name="Makhzoum A."/>
            <person name="Rantong G."/>
            <person name="Rahube T.O."/>
        </authorList>
    </citation>
    <scope>NUCLEOTIDE SEQUENCE [LARGE SCALE GENOMIC DNA]</scope>
    <source>
        <strain evidence="1 2">KM_D13</strain>
    </source>
</reference>
<protein>
    <submittedName>
        <fullName evidence="1">Uncharacterized protein</fullName>
    </submittedName>
</protein>
<gene>
    <name evidence="1" type="ORF">ACEU3E_34560</name>
</gene>
<sequence length="71" mass="8203">MTLAQIKARMIQLQESTRRQSFTSALNELEIFVDELPGLIEALEELEAANHQQAYVWELNQSIEEEARRTA</sequence>
<organism evidence="1 2">
    <name type="scientific">Paenibacillus oleatilyticus</name>
    <dbReference type="NCBI Taxonomy" id="2594886"/>
    <lineage>
        <taxon>Bacteria</taxon>
        <taxon>Bacillati</taxon>
        <taxon>Bacillota</taxon>
        <taxon>Bacilli</taxon>
        <taxon>Bacillales</taxon>
        <taxon>Paenibacillaceae</taxon>
        <taxon>Paenibacillus</taxon>
    </lineage>
</organism>
<dbReference type="EMBL" id="JBHDLN010000034">
    <property type="protein sequence ID" value="MFB0847295.1"/>
    <property type="molecule type" value="Genomic_DNA"/>
</dbReference>
<keyword evidence="2" id="KW-1185">Reference proteome</keyword>
<comment type="caution">
    <text evidence="1">The sequence shown here is derived from an EMBL/GenBank/DDBJ whole genome shotgun (WGS) entry which is preliminary data.</text>
</comment>
<accession>A0ABV4VCD7</accession>
<name>A0ABV4VCD7_9BACL</name>
<evidence type="ECO:0000313" key="2">
    <source>
        <dbReference type="Proteomes" id="UP001575622"/>
    </source>
</evidence>
<evidence type="ECO:0000313" key="1">
    <source>
        <dbReference type="EMBL" id="MFB0847295.1"/>
    </source>
</evidence>
<dbReference type="Proteomes" id="UP001575622">
    <property type="component" value="Unassembled WGS sequence"/>
</dbReference>